<evidence type="ECO:0000256" key="9">
    <source>
        <dbReference type="ARBA" id="ARBA00022989"/>
    </source>
</evidence>
<dbReference type="Pfam" id="PF12249">
    <property type="entry name" value="AftA_C"/>
    <property type="match status" value="1"/>
</dbReference>
<evidence type="ECO:0000256" key="3">
    <source>
        <dbReference type="ARBA" id="ARBA00009655"/>
    </source>
</evidence>
<keyword evidence="7 16" id="KW-0808">Transferase</keyword>
<dbReference type="RefSeq" id="WP_083406731.1">
    <property type="nucleotide sequence ID" value="NZ_LT629971.1"/>
</dbReference>
<protein>
    <recommendedName>
        <fullName evidence="5">Galactan 5-O-arabinofuranosyltransferase</fullName>
        <ecNumber evidence="4">2.4.2.46</ecNumber>
    </recommendedName>
    <alternativeName>
        <fullName evidence="11">Arabinofuranosyltransferase AftA</fullName>
    </alternativeName>
</protein>
<proteinExistence type="inferred from homology"/>
<feature type="transmembrane region" description="Helical" evidence="13">
    <location>
        <begin position="289"/>
        <end position="312"/>
    </location>
</feature>
<dbReference type="OrthoDB" id="4775300at2"/>
<feature type="domain" description="Arabinofuranosyltransferase AftA C-terminal" evidence="14">
    <location>
        <begin position="453"/>
        <end position="625"/>
    </location>
</feature>
<keyword evidence="9 13" id="KW-1133">Transmembrane helix</keyword>
<keyword evidence="17" id="KW-1185">Reference proteome</keyword>
<comment type="subcellular location">
    <subcellularLocation>
        <location evidence="1">Cell membrane</location>
        <topology evidence="1">Multi-pass membrane protein</topology>
    </subcellularLocation>
</comment>
<organism evidence="16 17">
    <name type="scientific">Mycolicibacterium rutilum</name>
    <name type="common">Mycobacterium rutilum</name>
    <dbReference type="NCBI Taxonomy" id="370526"/>
    <lineage>
        <taxon>Bacteria</taxon>
        <taxon>Bacillati</taxon>
        <taxon>Actinomycetota</taxon>
        <taxon>Actinomycetes</taxon>
        <taxon>Mycobacteriales</taxon>
        <taxon>Mycobacteriaceae</taxon>
        <taxon>Mycolicibacterium</taxon>
    </lineage>
</organism>
<evidence type="ECO:0000256" key="1">
    <source>
        <dbReference type="ARBA" id="ARBA00004651"/>
    </source>
</evidence>
<sequence>MRSALPAKVAGQMVAAVAVAVVIATVSLAAIARVEWPAYNSSNQLHALTTVGQVACLAGVLASGLIWRRGRRLLAQAAATVFLAAFAVVTLAMPLGATKLYLYGISVDQQFRTEYLTRLADSPALHDMTYLGLPPFYPPGWFWIGGRLAALTGTPAWEMFKPWAIISITAAVVVGFVLWAAMIRFEYALVVSTATTAATLAYSPAEPYAAIIAVLLPPVFVLAWSGLRGGGRVVGGKAHSTGGWAAVIGTGLFLGVAALFYTLLLAYAAFTLAIMAVLLAAARRQLGPLLRLAVIAVISVAMWLVGLGPWLLAAARGQPADSGTAQHYLPSDGAQLEFPMLHPTLLGALCMLGTLWLVWRARSSTRGGALAIAVLAVYAWSLLSMLTTLLGTTLLSFRLNPTLTILLTAAGAFGFIDVTRAVAARVKAENARRVVAVAATLGAVGALTYSQDIPDVLRSDIVVAYTDTDGYGQRADRRPPGAERYYREIDARITEVTGRPRNETVVLTADYSFLSYYPYYGFQGLTSHYANPLAQFDKRADAIESWATLTEADQFVDALDNLQWAAPTVFLMRRGADDTYTLRLASDVYPNQPNVRRYHVALDEALFDDPRFEVSSIGPFVLAIRKPN</sequence>
<feature type="transmembrane region" description="Helical" evidence="13">
    <location>
        <begin position="73"/>
        <end position="93"/>
    </location>
</feature>
<evidence type="ECO:0000256" key="2">
    <source>
        <dbReference type="ARBA" id="ARBA00004776"/>
    </source>
</evidence>
<accession>A0A1H6JF31</accession>
<feature type="domain" description="Arabinofuranosyltransferase AftA N-terminal" evidence="15">
    <location>
        <begin position="12"/>
        <end position="446"/>
    </location>
</feature>
<dbReference type="Proteomes" id="UP000182915">
    <property type="component" value="Chromosome I"/>
</dbReference>
<reference evidence="17" key="1">
    <citation type="submission" date="2016-10" db="EMBL/GenBank/DDBJ databases">
        <authorList>
            <person name="Varghese N."/>
            <person name="Submissions S."/>
        </authorList>
    </citation>
    <scope>NUCLEOTIDE SEQUENCE [LARGE SCALE GENOMIC DNA]</scope>
    <source>
        <strain evidence="17">DSM 45405</strain>
    </source>
</reference>
<dbReference type="EC" id="2.4.2.46" evidence="4"/>
<feature type="transmembrane region" description="Helical" evidence="13">
    <location>
        <begin position="403"/>
        <end position="423"/>
    </location>
</feature>
<evidence type="ECO:0000259" key="14">
    <source>
        <dbReference type="Pfam" id="PF12249"/>
    </source>
</evidence>
<dbReference type="STRING" id="370526.SAMN04489835_1631"/>
<feature type="transmembrane region" description="Helical" evidence="13">
    <location>
        <begin position="264"/>
        <end position="282"/>
    </location>
</feature>
<evidence type="ECO:0000256" key="10">
    <source>
        <dbReference type="ARBA" id="ARBA00023136"/>
    </source>
</evidence>
<dbReference type="GO" id="GO:0044038">
    <property type="term" value="P:cell wall macromolecule biosynthetic process"/>
    <property type="evidence" value="ECO:0007669"/>
    <property type="project" value="InterPro"/>
</dbReference>
<evidence type="ECO:0000256" key="8">
    <source>
        <dbReference type="ARBA" id="ARBA00022692"/>
    </source>
</evidence>
<evidence type="ECO:0000256" key="6">
    <source>
        <dbReference type="ARBA" id="ARBA00022475"/>
    </source>
</evidence>
<feature type="transmembrane region" description="Helical" evidence="13">
    <location>
        <begin position="340"/>
        <end position="359"/>
    </location>
</feature>
<dbReference type="GO" id="GO:0005886">
    <property type="term" value="C:plasma membrane"/>
    <property type="evidence" value="ECO:0007669"/>
    <property type="project" value="UniProtKB-SubCell"/>
</dbReference>
<dbReference type="GO" id="GO:0016757">
    <property type="term" value="F:glycosyltransferase activity"/>
    <property type="evidence" value="ECO:0007669"/>
    <property type="project" value="InterPro"/>
</dbReference>
<dbReference type="InterPro" id="IPR020959">
    <property type="entry name" value="ArabinofuranosylTrfase_AftA_C"/>
</dbReference>
<evidence type="ECO:0000313" key="17">
    <source>
        <dbReference type="Proteomes" id="UP000182915"/>
    </source>
</evidence>
<feature type="transmembrane region" description="Helical" evidence="13">
    <location>
        <begin position="371"/>
        <end position="397"/>
    </location>
</feature>
<dbReference type="InterPro" id="IPR020963">
    <property type="entry name" value="ArabinofuranosylTrfase_AftA_N"/>
</dbReference>
<comment type="catalytic activity">
    <reaction evidence="12">
        <text>Adds an alpha-D-arabinofuranosyl group from trans,octacis-decaprenylphospho-beta-D-arabinofuranose at the 5-O-position of the eighth, tenth and twelfth galactofuranose unit of the galactofuranan chain of [beta-D-galactofuranosyl-(1-&gt;5)-beta-D-galactofuranosyl-(1-&gt;6)]14-beta-D-galactofuranosyl-(1-&gt;5)-beta-D-galactofuranosyl-(1-&gt;4)-alpha-L-rhamnopyranosyl-(1-&gt;3)-N-acetyl-alpha-D-glucosaminyl-diphospho-trans,octacis-decaprenol.</text>
        <dbReference type="EC" id="2.4.2.46"/>
    </reaction>
</comment>
<dbReference type="AlphaFoldDB" id="A0A1H6JF31"/>
<feature type="transmembrane region" description="Helical" evidence="13">
    <location>
        <begin position="208"/>
        <end position="227"/>
    </location>
</feature>
<keyword evidence="10 13" id="KW-0472">Membrane</keyword>
<evidence type="ECO:0000256" key="5">
    <source>
        <dbReference type="ARBA" id="ARBA00020482"/>
    </source>
</evidence>
<keyword evidence="8 13" id="KW-0812">Transmembrane</keyword>
<feature type="transmembrane region" description="Helical" evidence="13">
    <location>
        <begin position="163"/>
        <end position="180"/>
    </location>
</feature>
<evidence type="ECO:0000256" key="11">
    <source>
        <dbReference type="ARBA" id="ARBA00033184"/>
    </source>
</evidence>
<evidence type="ECO:0000256" key="12">
    <source>
        <dbReference type="ARBA" id="ARBA00034030"/>
    </source>
</evidence>
<evidence type="ECO:0000259" key="15">
    <source>
        <dbReference type="Pfam" id="PF12250"/>
    </source>
</evidence>
<dbReference type="UniPathway" id="UPA00963"/>
<comment type="pathway">
    <text evidence="2">Cell wall biogenesis; cell wall polysaccharide biosynthesis.</text>
</comment>
<evidence type="ECO:0000256" key="4">
    <source>
        <dbReference type="ARBA" id="ARBA00012037"/>
    </source>
</evidence>
<feature type="transmembrane region" description="Helical" evidence="13">
    <location>
        <begin position="239"/>
        <end position="258"/>
    </location>
</feature>
<gene>
    <name evidence="16" type="ORF">SAMN04489835_1631</name>
</gene>
<evidence type="ECO:0000313" key="16">
    <source>
        <dbReference type="EMBL" id="SEH57705.1"/>
    </source>
</evidence>
<feature type="transmembrane region" description="Helical" evidence="13">
    <location>
        <begin position="45"/>
        <end position="66"/>
    </location>
</feature>
<dbReference type="EMBL" id="LT629971">
    <property type="protein sequence ID" value="SEH57705.1"/>
    <property type="molecule type" value="Genomic_DNA"/>
</dbReference>
<name>A0A1H6JF31_MYCRU</name>
<dbReference type="GO" id="GO:0045227">
    <property type="term" value="P:capsule polysaccharide biosynthetic process"/>
    <property type="evidence" value="ECO:0007669"/>
    <property type="project" value="UniProtKB-UniPathway"/>
</dbReference>
<evidence type="ECO:0000256" key="7">
    <source>
        <dbReference type="ARBA" id="ARBA00022679"/>
    </source>
</evidence>
<dbReference type="Pfam" id="PF12250">
    <property type="entry name" value="AftA_N"/>
    <property type="match status" value="1"/>
</dbReference>
<evidence type="ECO:0000256" key="13">
    <source>
        <dbReference type="SAM" id="Phobius"/>
    </source>
</evidence>
<comment type="similarity">
    <text evidence="3">Belongs to the glycosyltransferase 85 family.</text>
</comment>
<keyword evidence="6" id="KW-1003">Cell membrane</keyword>